<name>A0A2S4L717_9HYPO</name>
<evidence type="ECO:0000313" key="1">
    <source>
        <dbReference type="EMBL" id="POR38229.1"/>
    </source>
</evidence>
<reference evidence="1 2" key="1">
    <citation type="submission" date="2018-01" db="EMBL/GenBank/DDBJ databases">
        <title>Harnessing the power of phylogenomics to disentangle the directionality and signatures of interkingdom host jumping in the parasitic fungal genus Tolypocladium.</title>
        <authorList>
            <person name="Quandt C.A."/>
            <person name="Patterson W."/>
            <person name="Spatafora J.W."/>
        </authorList>
    </citation>
    <scope>NUCLEOTIDE SEQUENCE [LARGE SCALE GENOMIC DNA]</scope>
    <source>
        <strain evidence="1 2">NRBC 100945</strain>
    </source>
</reference>
<dbReference type="AlphaFoldDB" id="A0A2S4L717"/>
<sequence length="354" mass="40682">MPSQSSDKGRCSRTSPVIVQRKQEFQELCRIQYSLEAKKKMPTIPDSQLEDLRVIRGAPFDIEDDPIDFEPRFFLPGPVDKMEEGVRRMMEEGFQGFQYVRRSIWEVPRPLNCKKLRSSGWQDQFYVSSDFKLDAELRRRWFINATNSVSAWAPHKYVKSSSTPAFCSWWDTSEGPRWHQFQSVDYFMWPRAPRVLRYNPEVPHALGTTIDSRIPADGGLLRSELLLAVCLLKAQIRQPRWFQDHEICPALVISFHGRFSARVVQAYYHNGRLVVRASRLVNLHVPTLSPDICLLARWVNARPVGNTRRADAETPAEDEGGLVCVLDPPDKLHQTTASNTLFRPSHGTCRIASD</sequence>
<protein>
    <submittedName>
        <fullName evidence="1">Uncharacterized protein</fullName>
    </submittedName>
</protein>
<proteinExistence type="predicted"/>
<evidence type="ECO:0000313" key="2">
    <source>
        <dbReference type="Proteomes" id="UP000237481"/>
    </source>
</evidence>
<comment type="caution">
    <text evidence="1">The sequence shown here is derived from an EMBL/GenBank/DDBJ whole genome shotgun (WGS) entry which is preliminary data.</text>
</comment>
<organism evidence="1 2">
    <name type="scientific">Tolypocladium paradoxum</name>
    <dbReference type="NCBI Taxonomy" id="94208"/>
    <lineage>
        <taxon>Eukaryota</taxon>
        <taxon>Fungi</taxon>
        <taxon>Dikarya</taxon>
        <taxon>Ascomycota</taxon>
        <taxon>Pezizomycotina</taxon>
        <taxon>Sordariomycetes</taxon>
        <taxon>Hypocreomycetidae</taxon>
        <taxon>Hypocreales</taxon>
        <taxon>Ophiocordycipitaceae</taxon>
        <taxon>Tolypocladium</taxon>
    </lineage>
</organism>
<keyword evidence="2" id="KW-1185">Reference proteome</keyword>
<accession>A0A2S4L717</accession>
<dbReference type="OrthoDB" id="4177740at2759"/>
<dbReference type="Proteomes" id="UP000237481">
    <property type="component" value="Unassembled WGS sequence"/>
</dbReference>
<gene>
    <name evidence="1" type="ORF">TPAR_01572</name>
</gene>
<dbReference type="EMBL" id="PKSG01000160">
    <property type="protein sequence ID" value="POR38229.1"/>
    <property type="molecule type" value="Genomic_DNA"/>
</dbReference>